<name>A0A2H0YM00_9BACT</name>
<comment type="cofactor">
    <cofactor evidence="1">
        <name>Zn(2+)</name>
        <dbReference type="ChEBI" id="CHEBI:29105"/>
    </cofactor>
</comment>
<proteinExistence type="inferred from homology"/>
<comment type="subcellular location">
    <subcellularLocation>
        <location evidence="2">Membrane</location>
        <topology evidence="2">Multi-pass membrane protein</topology>
    </subcellularLocation>
</comment>
<protein>
    <recommendedName>
        <fullName evidence="12">PDZ domain-containing protein</fullName>
    </recommendedName>
</protein>
<dbReference type="PANTHER" id="PTHR42837:SF2">
    <property type="entry name" value="MEMBRANE METALLOPROTEASE ARASP2, CHLOROPLASTIC-RELATED"/>
    <property type="match status" value="1"/>
</dbReference>
<evidence type="ECO:0000256" key="3">
    <source>
        <dbReference type="ARBA" id="ARBA00007931"/>
    </source>
</evidence>
<dbReference type="GO" id="GO:0004222">
    <property type="term" value="F:metalloendopeptidase activity"/>
    <property type="evidence" value="ECO:0007669"/>
    <property type="project" value="InterPro"/>
</dbReference>
<evidence type="ECO:0000256" key="8">
    <source>
        <dbReference type="ARBA" id="ARBA00022989"/>
    </source>
</evidence>
<accession>A0A2H0YM00</accession>
<evidence type="ECO:0000256" key="9">
    <source>
        <dbReference type="ARBA" id="ARBA00023049"/>
    </source>
</evidence>
<dbReference type="SUPFAM" id="SSF50156">
    <property type="entry name" value="PDZ domain-like"/>
    <property type="match status" value="1"/>
</dbReference>
<dbReference type="InterPro" id="IPR004387">
    <property type="entry name" value="Pept_M50_Zn"/>
</dbReference>
<dbReference type="PANTHER" id="PTHR42837">
    <property type="entry name" value="REGULATOR OF SIGMA-E PROTEASE RSEP"/>
    <property type="match status" value="1"/>
</dbReference>
<dbReference type="InterPro" id="IPR036034">
    <property type="entry name" value="PDZ_sf"/>
</dbReference>
<comment type="similarity">
    <text evidence="3">Belongs to the peptidase M50B family.</text>
</comment>
<evidence type="ECO:0000313" key="13">
    <source>
        <dbReference type="EMBL" id="PIS39527.1"/>
    </source>
</evidence>
<evidence type="ECO:0000256" key="11">
    <source>
        <dbReference type="SAM" id="Phobius"/>
    </source>
</evidence>
<evidence type="ECO:0000256" key="6">
    <source>
        <dbReference type="ARBA" id="ARBA00022801"/>
    </source>
</evidence>
<organism evidence="13 14">
    <name type="scientific">Candidatus Nealsonbacteria bacterium CG08_land_8_20_14_0_20_38_20</name>
    <dbReference type="NCBI Taxonomy" id="1974705"/>
    <lineage>
        <taxon>Bacteria</taxon>
        <taxon>Candidatus Nealsoniibacteriota</taxon>
    </lineage>
</organism>
<evidence type="ECO:0000256" key="7">
    <source>
        <dbReference type="ARBA" id="ARBA00022833"/>
    </source>
</evidence>
<dbReference type="InterPro" id="IPR008915">
    <property type="entry name" value="Peptidase_M50"/>
</dbReference>
<keyword evidence="6" id="KW-0378">Hydrolase</keyword>
<keyword evidence="8 11" id="KW-1133">Transmembrane helix</keyword>
<dbReference type="CDD" id="cd06163">
    <property type="entry name" value="S2P-M50_PDZ_RseP-like"/>
    <property type="match status" value="1"/>
</dbReference>
<evidence type="ECO:0000256" key="1">
    <source>
        <dbReference type="ARBA" id="ARBA00001947"/>
    </source>
</evidence>
<sequence>MIMAILIFILILSFLIFSHEFGHFILAKIFKVKVEEFGFGLPPRLLGVYQEDGKRKFIFGSKDQETEATIYSLNLIPFGGFNKIYGEELKTEKDLKDNKSFNSKSLPIRALIVSGGILVGILAAVVIFYFILGFNNFSTYQGLIFNYKFPFGSQNNFPMVSAVLPDSPAERAKLIPYDLILKANGSELKSAKEFTGLIKASEGKEVLLKVKNLRTKETREVVVFPETKPSETGAKIGVGLRELAEIRYSGILDKIFSGFLHSANLVHYSLTAFYNLIKVSILTQSISPIASQTTGIVGIFAITKLTIQEVGLAELFNLVALLSLALAITNFLPLPALDGGRLVFLGCEAVFKKRASPLIERKVNAAGLAGLILLYILITYKDILQYKDIIFK</sequence>
<dbReference type="AlphaFoldDB" id="A0A2H0YM00"/>
<evidence type="ECO:0000259" key="12">
    <source>
        <dbReference type="SMART" id="SM00228"/>
    </source>
</evidence>
<dbReference type="Gene3D" id="2.30.42.10">
    <property type="match status" value="1"/>
</dbReference>
<dbReference type="Pfam" id="PF02163">
    <property type="entry name" value="Peptidase_M50"/>
    <property type="match status" value="1"/>
</dbReference>
<evidence type="ECO:0000256" key="5">
    <source>
        <dbReference type="ARBA" id="ARBA00022692"/>
    </source>
</evidence>
<dbReference type="Proteomes" id="UP000230088">
    <property type="component" value="Unassembled WGS sequence"/>
</dbReference>
<feature type="transmembrane region" description="Helical" evidence="11">
    <location>
        <begin position="363"/>
        <end position="380"/>
    </location>
</feature>
<dbReference type="GO" id="GO:0006508">
    <property type="term" value="P:proteolysis"/>
    <property type="evidence" value="ECO:0007669"/>
    <property type="project" value="UniProtKB-KW"/>
</dbReference>
<dbReference type="InterPro" id="IPR041489">
    <property type="entry name" value="PDZ_6"/>
</dbReference>
<evidence type="ECO:0000256" key="10">
    <source>
        <dbReference type="ARBA" id="ARBA00023136"/>
    </source>
</evidence>
<dbReference type="EMBL" id="PEYD01000028">
    <property type="protein sequence ID" value="PIS39527.1"/>
    <property type="molecule type" value="Genomic_DNA"/>
</dbReference>
<keyword evidence="7" id="KW-0862">Zinc</keyword>
<feature type="transmembrane region" description="Helical" evidence="11">
    <location>
        <begin position="315"/>
        <end position="334"/>
    </location>
</feature>
<dbReference type="SMART" id="SM00228">
    <property type="entry name" value="PDZ"/>
    <property type="match status" value="1"/>
</dbReference>
<dbReference type="InterPro" id="IPR001478">
    <property type="entry name" value="PDZ"/>
</dbReference>
<keyword evidence="10 11" id="KW-0472">Membrane</keyword>
<feature type="domain" description="PDZ" evidence="12">
    <location>
        <begin position="141"/>
        <end position="214"/>
    </location>
</feature>
<reference evidence="14" key="1">
    <citation type="submission" date="2017-09" db="EMBL/GenBank/DDBJ databases">
        <title>Depth-based differentiation of microbial function through sediment-hosted aquifers and enrichment of novel symbionts in the deep terrestrial subsurface.</title>
        <authorList>
            <person name="Probst A.J."/>
            <person name="Ladd B."/>
            <person name="Jarett J.K."/>
            <person name="Geller-Mcgrath D.E."/>
            <person name="Sieber C.M.K."/>
            <person name="Emerson J.B."/>
            <person name="Anantharaman K."/>
            <person name="Thomas B.C."/>
            <person name="Malmstrom R."/>
            <person name="Stieglmeier M."/>
            <person name="Klingl A."/>
            <person name="Woyke T."/>
            <person name="Ryan C.M."/>
            <person name="Banfield J.F."/>
        </authorList>
    </citation>
    <scope>NUCLEOTIDE SEQUENCE [LARGE SCALE GENOMIC DNA]</scope>
</reference>
<dbReference type="GO" id="GO:0016020">
    <property type="term" value="C:membrane"/>
    <property type="evidence" value="ECO:0007669"/>
    <property type="project" value="UniProtKB-SubCell"/>
</dbReference>
<gene>
    <name evidence="13" type="ORF">COT33_01500</name>
</gene>
<comment type="caution">
    <text evidence="13">The sequence shown here is derived from an EMBL/GenBank/DDBJ whole genome shotgun (WGS) entry which is preliminary data.</text>
</comment>
<keyword evidence="4" id="KW-0645">Protease</keyword>
<evidence type="ECO:0000256" key="2">
    <source>
        <dbReference type="ARBA" id="ARBA00004141"/>
    </source>
</evidence>
<keyword evidence="5 11" id="KW-0812">Transmembrane</keyword>
<evidence type="ECO:0000313" key="14">
    <source>
        <dbReference type="Proteomes" id="UP000230088"/>
    </source>
</evidence>
<feature type="transmembrane region" description="Helical" evidence="11">
    <location>
        <begin position="108"/>
        <end position="132"/>
    </location>
</feature>
<dbReference type="Pfam" id="PF17820">
    <property type="entry name" value="PDZ_6"/>
    <property type="match status" value="1"/>
</dbReference>
<evidence type="ECO:0000256" key="4">
    <source>
        <dbReference type="ARBA" id="ARBA00022670"/>
    </source>
</evidence>
<keyword evidence="9" id="KW-0482">Metalloprotease</keyword>